<dbReference type="AlphaFoldDB" id="A0A1R4JBU7"/>
<proteinExistence type="predicted"/>
<organism evidence="3 4">
    <name type="scientific">Micrococcus lylae</name>
    <dbReference type="NCBI Taxonomy" id="1273"/>
    <lineage>
        <taxon>Bacteria</taxon>
        <taxon>Bacillati</taxon>
        <taxon>Actinomycetota</taxon>
        <taxon>Actinomycetes</taxon>
        <taxon>Micrococcales</taxon>
        <taxon>Micrococcaceae</taxon>
        <taxon>Micrococcus</taxon>
    </lineage>
</organism>
<feature type="region of interest" description="Disordered" evidence="1">
    <location>
        <begin position="113"/>
        <end position="166"/>
    </location>
</feature>
<dbReference type="InterPro" id="IPR058396">
    <property type="entry name" value="DUF8083"/>
</dbReference>
<feature type="compositionally biased region" description="Basic and acidic residues" evidence="1">
    <location>
        <begin position="146"/>
        <end position="163"/>
    </location>
</feature>
<feature type="domain" description="DUF8083" evidence="2">
    <location>
        <begin position="4"/>
        <end position="119"/>
    </location>
</feature>
<evidence type="ECO:0000313" key="4">
    <source>
        <dbReference type="Proteomes" id="UP000196230"/>
    </source>
</evidence>
<feature type="domain" description="DUF8083" evidence="2">
    <location>
        <begin position="157"/>
        <end position="331"/>
    </location>
</feature>
<dbReference type="EMBL" id="FUKP01000051">
    <property type="protein sequence ID" value="SJN29414.1"/>
    <property type="molecule type" value="Genomic_DNA"/>
</dbReference>
<gene>
    <name evidence="3" type="ORF">FM125_07610</name>
</gene>
<name>A0A1R4JBU7_9MICC</name>
<feature type="compositionally biased region" description="Acidic residues" evidence="1">
    <location>
        <begin position="206"/>
        <end position="221"/>
    </location>
</feature>
<sequence>MDAIAHLRVFEPAEAFPAALGPVLADAAGRDRADVEAEADRRTLARVTRRRVDPFPHPQQPDLVRALTHPDGRVRFCPDQLARRAAYSAASLERLLEPEQFAALIPEEARRRHTAALDASPDPSVASDTDASGPATDATAGEGLSGDDRLGAGLRSRDSRPEFARPGSAIRTRSSLWGVPHSWLLLFDPDEDLARAAAQGSAPTGAEDDSASAEGADTFDDEGTRATPDRPFRARRTVDLLDALVRCGRAARILRDHAPDADLNGELTELSGWLELFGPDAVVELDYGRLTPYVWPDESPYDLWTLLTCLEEQDESTAAVAQERLNRRWGLLTLHARAN</sequence>
<evidence type="ECO:0000313" key="3">
    <source>
        <dbReference type="EMBL" id="SJN29414.1"/>
    </source>
</evidence>
<feature type="region of interest" description="Disordered" evidence="1">
    <location>
        <begin position="196"/>
        <end position="231"/>
    </location>
</feature>
<evidence type="ECO:0000256" key="1">
    <source>
        <dbReference type="SAM" id="MobiDB-lite"/>
    </source>
</evidence>
<evidence type="ECO:0000259" key="2">
    <source>
        <dbReference type="Pfam" id="PF26312"/>
    </source>
</evidence>
<feature type="compositionally biased region" description="Basic and acidic residues" evidence="1">
    <location>
        <begin position="222"/>
        <end position="231"/>
    </location>
</feature>
<dbReference type="Proteomes" id="UP000196230">
    <property type="component" value="Unassembled WGS sequence"/>
</dbReference>
<dbReference type="Pfam" id="PF26312">
    <property type="entry name" value="DUF8083"/>
    <property type="match status" value="2"/>
</dbReference>
<reference evidence="3 4" key="1">
    <citation type="submission" date="2017-02" db="EMBL/GenBank/DDBJ databases">
        <authorList>
            <person name="Peterson S.W."/>
        </authorList>
    </citation>
    <scope>NUCLEOTIDE SEQUENCE [LARGE SCALE GENOMIC DNA]</scope>
    <source>
        <strain evidence="3 4">2B3F</strain>
    </source>
</reference>
<accession>A0A1R4JBU7</accession>
<dbReference type="RefSeq" id="WP_087134180.1">
    <property type="nucleotide sequence ID" value="NZ_FUKP01000051.1"/>
</dbReference>
<protein>
    <recommendedName>
        <fullName evidence="2">DUF8083 domain-containing protein</fullName>
    </recommendedName>
</protein>